<dbReference type="SMART" id="SM00547">
    <property type="entry name" value="ZnF_RBZ"/>
    <property type="match status" value="3"/>
</dbReference>
<evidence type="ECO:0000313" key="7">
    <source>
        <dbReference type="EMBL" id="ONK75317.1"/>
    </source>
</evidence>
<dbReference type="PROSITE" id="PS01358">
    <property type="entry name" value="ZF_RANBP2_1"/>
    <property type="match status" value="3"/>
</dbReference>
<dbReference type="GO" id="GO:0008270">
    <property type="term" value="F:zinc ion binding"/>
    <property type="evidence" value="ECO:0007669"/>
    <property type="project" value="UniProtKB-KW"/>
</dbReference>
<dbReference type="EMBL" id="CM007383">
    <property type="protein sequence ID" value="ONK75317.1"/>
    <property type="molecule type" value="Genomic_DNA"/>
</dbReference>
<organism evidence="7 8">
    <name type="scientific">Asparagus officinalis</name>
    <name type="common">Garden asparagus</name>
    <dbReference type="NCBI Taxonomy" id="4686"/>
    <lineage>
        <taxon>Eukaryota</taxon>
        <taxon>Viridiplantae</taxon>
        <taxon>Streptophyta</taxon>
        <taxon>Embryophyta</taxon>
        <taxon>Tracheophyta</taxon>
        <taxon>Spermatophyta</taxon>
        <taxon>Magnoliopsida</taxon>
        <taxon>Liliopsida</taxon>
        <taxon>Asparagales</taxon>
        <taxon>Asparagaceae</taxon>
        <taxon>Asparagoideae</taxon>
        <taxon>Asparagus</taxon>
    </lineage>
</organism>
<feature type="compositionally biased region" description="Acidic residues" evidence="5">
    <location>
        <begin position="422"/>
        <end position="434"/>
    </location>
</feature>
<protein>
    <recommendedName>
        <fullName evidence="6">RanBP2-type domain-containing protein</fullName>
    </recommendedName>
</protein>
<dbReference type="GO" id="GO:0005737">
    <property type="term" value="C:cytoplasm"/>
    <property type="evidence" value="ECO:0007669"/>
    <property type="project" value="TreeGrafter"/>
</dbReference>
<feature type="region of interest" description="Disordered" evidence="5">
    <location>
        <begin position="398"/>
        <end position="435"/>
    </location>
</feature>
<dbReference type="PANTHER" id="PTHR23111:SF23">
    <property type="entry name" value="RAN BP2_NZF ZINC FINGER-LIKE SUPERFAMILY PROTEIN"/>
    <property type="match status" value="1"/>
</dbReference>
<evidence type="ECO:0000256" key="1">
    <source>
        <dbReference type="ARBA" id="ARBA00022723"/>
    </source>
</evidence>
<feature type="compositionally biased region" description="Polar residues" evidence="5">
    <location>
        <begin position="35"/>
        <end position="51"/>
    </location>
</feature>
<evidence type="ECO:0000259" key="6">
    <source>
        <dbReference type="PROSITE" id="PS50199"/>
    </source>
</evidence>
<dbReference type="OMA" id="DFWSADD"/>
<dbReference type="InterPro" id="IPR001876">
    <property type="entry name" value="Znf_RanBP2"/>
</dbReference>
<evidence type="ECO:0000256" key="2">
    <source>
        <dbReference type="ARBA" id="ARBA00022771"/>
    </source>
</evidence>
<dbReference type="Proteomes" id="UP000243459">
    <property type="component" value="Chromosome 3"/>
</dbReference>
<keyword evidence="8" id="KW-1185">Reference proteome</keyword>
<evidence type="ECO:0000313" key="8">
    <source>
        <dbReference type="Proteomes" id="UP000243459"/>
    </source>
</evidence>
<feature type="domain" description="RanBP2-type" evidence="6">
    <location>
        <begin position="265"/>
        <end position="294"/>
    </location>
</feature>
<feature type="region of interest" description="Disordered" evidence="5">
    <location>
        <begin position="490"/>
        <end position="518"/>
    </location>
</feature>
<sequence length="518" mass="59032">MHSPRLYYYIPLRRLSQRLTDARLSVINSELHRFQSPSPVTAPSPRLNSPPRNDPNHHEQQEQGPAKGRGGIEIAHQWPEWTELVEILFKKGYLDPSAAVAASKSPNLLRSACLNFARDRFDLIRYFSRKDIYVMAGAGCPSLDRKVVNSGKRLRTHVGIDEGDVCSSCSLRGSCERAYVKAREDECGRTVDIMRFLLTYGLDLTSGSLINQASITKVVKGSVRKLMNEMVEFSEKEFSSSTSKATSVQSSGYEISKSQKNVLMKRGDWICPKCNFMNFAKNIKCLRCSGVSQEKLDKLREEREHLPLKKGDWICEKCNFLNFAKNTRCLQCQEKPSNRHLNPGEWECVSCNYINFQKNMVCLKCDWKRPKASNSEEIIPKQHQYLKSSSMSFVRDSKDTSNPCSFPQKYSSEGEGSNFWSCDEDETGNDDDKEDNTWIRFANNFPILGGKSVVSKDPSKRERWKGEMLKSRGALSKNLDENADKISYSVNGQELDESSDEDNMAGWFRRKSGIRMEK</sequence>
<dbReference type="OrthoDB" id="448399at2759"/>
<dbReference type="PROSITE" id="PS50199">
    <property type="entry name" value="ZF_RANBP2_2"/>
    <property type="match status" value="3"/>
</dbReference>
<feature type="compositionally biased region" description="Basic residues" evidence="5">
    <location>
        <begin position="508"/>
        <end position="518"/>
    </location>
</feature>
<feature type="domain" description="RanBP2-type" evidence="6">
    <location>
        <begin position="309"/>
        <end position="338"/>
    </location>
</feature>
<dbReference type="InterPro" id="IPR036443">
    <property type="entry name" value="Znf_RanBP2_sf"/>
</dbReference>
<dbReference type="Gramene" id="ONK75317">
    <property type="protein sequence ID" value="ONK75317"/>
    <property type="gene ID" value="A4U43_C03F15590"/>
</dbReference>
<evidence type="ECO:0000256" key="3">
    <source>
        <dbReference type="ARBA" id="ARBA00022833"/>
    </source>
</evidence>
<feature type="region of interest" description="Disordered" evidence="5">
    <location>
        <begin position="35"/>
        <end position="69"/>
    </location>
</feature>
<gene>
    <name evidence="7" type="ORF">A4U43_C03F15590</name>
</gene>
<feature type="domain" description="RanBP2-type" evidence="6">
    <location>
        <begin position="342"/>
        <end position="371"/>
    </location>
</feature>
<keyword evidence="2 4" id="KW-0863">Zinc-finger</keyword>
<dbReference type="Gene3D" id="4.10.1060.10">
    <property type="entry name" value="Zinc finger, RanBP2-type"/>
    <property type="match status" value="3"/>
</dbReference>
<reference evidence="8" key="1">
    <citation type="journal article" date="2017" name="Nat. Commun.">
        <title>The asparagus genome sheds light on the origin and evolution of a young Y chromosome.</title>
        <authorList>
            <person name="Harkess A."/>
            <person name="Zhou J."/>
            <person name="Xu C."/>
            <person name="Bowers J.E."/>
            <person name="Van der Hulst R."/>
            <person name="Ayyampalayam S."/>
            <person name="Mercati F."/>
            <person name="Riccardi P."/>
            <person name="McKain M.R."/>
            <person name="Kakrana A."/>
            <person name="Tang H."/>
            <person name="Ray J."/>
            <person name="Groenendijk J."/>
            <person name="Arikit S."/>
            <person name="Mathioni S.M."/>
            <person name="Nakano M."/>
            <person name="Shan H."/>
            <person name="Telgmann-Rauber A."/>
            <person name="Kanno A."/>
            <person name="Yue Z."/>
            <person name="Chen H."/>
            <person name="Li W."/>
            <person name="Chen Y."/>
            <person name="Xu X."/>
            <person name="Zhang Y."/>
            <person name="Luo S."/>
            <person name="Chen H."/>
            <person name="Gao J."/>
            <person name="Mao Z."/>
            <person name="Pires J.C."/>
            <person name="Luo M."/>
            <person name="Kudrna D."/>
            <person name="Wing R.A."/>
            <person name="Meyers B.C."/>
            <person name="Yi K."/>
            <person name="Kong H."/>
            <person name="Lavrijsen P."/>
            <person name="Sunseri F."/>
            <person name="Falavigna A."/>
            <person name="Ye Y."/>
            <person name="Leebens-Mack J.H."/>
            <person name="Chen G."/>
        </authorList>
    </citation>
    <scope>NUCLEOTIDE SEQUENCE [LARGE SCALE GENOMIC DNA]</scope>
    <source>
        <strain evidence="8">cv. DH0086</strain>
    </source>
</reference>
<keyword evidence="3" id="KW-0862">Zinc</keyword>
<feature type="compositionally biased region" description="Polar residues" evidence="5">
    <location>
        <begin position="400"/>
        <end position="420"/>
    </location>
</feature>
<feature type="compositionally biased region" description="Acidic residues" evidence="5">
    <location>
        <begin position="494"/>
        <end position="503"/>
    </location>
</feature>
<name>A0A5P1FD64_ASPOF</name>
<dbReference type="AlphaFoldDB" id="A0A5P1FD64"/>
<dbReference type="GO" id="GO:0003729">
    <property type="term" value="F:mRNA binding"/>
    <property type="evidence" value="ECO:0007669"/>
    <property type="project" value="TreeGrafter"/>
</dbReference>
<dbReference type="Pfam" id="PF00641">
    <property type="entry name" value="Zn_ribbon_RanBP"/>
    <property type="match status" value="3"/>
</dbReference>
<accession>A0A5P1FD64</accession>
<proteinExistence type="predicted"/>
<evidence type="ECO:0000256" key="5">
    <source>
        <dbReference type="SAM" id="MobiDB-lite"/>
    </source>
</evidence>
<dbReference type="PANTHER" id="PTHR23111">
    <property type="entry name" value="ZINC FINGER PROTEIN"/>
    <property type="match status" value="1"/>
</dbReference>
<evidence type="ECO:0000256" key="4">
    <source>
        <dbReference type="PROSITE-ProRule" id="PRU00322"/>
    </source>
</evidence>
<dbReference type="SUPFAM" id="SSF90209">
    <property type="entry name" value="Ran binding protein zinc finger-like"/>
    <property type="match status" value="3"/>
</dbReference>
<keyword evidence="1" id="KW-0479">Metal-binding</keyword>